<feature type="signal peptide" evidence="14">
    <location>
        <begin position="1"/>
        <end position="18"/>
    </location>
</feature>
<feature type="disulfide bond" evidence="12">
    <location>
        <begin position="375"/>
        <end position="436"/>
    </location>
</feature>
<reference evidence="16 17" key="1">
    <citation type="submission" date="2018-07" db="EMBL/GenBank/DDBJ databases">
        <title>A high quality draft genome assembly of the barn swallow (H. rustica rustica).</title>
        <authorList>
            <person name="Formenti G."/>
            <person name="Chiara M."/>
            <person name="Poveda L."/>
            <person name="Francoijs K.-J."/>
            <person name="Bonisoli-Alquati A."/>
            <person name="Canova L."/>
            <person name="Gianfranceschi L."/>
            <person name="Horner D.S."/>
            <person name="Saino N."/>
        </authorList>
    </citation>
    <scope>NUCLEOTIDE SEQUENCE [LARGE SCALE GENOMIC DNA]</scope>
    <source>
        <strain evidence="16">Chelidonia</strain>
        <tissue evidence="16">Blood</tissue>
    </source>
</reference>
<evidence type="ECO:0000313" key="17">
    <source>
        <dbReference type="Proteomes" id="UP000269221"/>
    </source>
</evidence>
<feature type="region of interest" description="Disordered" evidence="13">
    <location>
        <begin position="726"/>
        <end position="758"/>
    </location>
</feature>
<dbReference type="SMART" id="SM00202">
    <property type="entry name" value="SR"/>
    <property type="match status" value="5"/>
</dbReference>
<keyword evidence="17" id="KW-1185">Reference proteome</keyword>
<feature type="disulfide bond" evidence="12">
    <location>
        <begin position="628"/>
        <end position="638"/>
    </location>
</feature>
<dbReference type="FunFam" id="3.10.250.10:FF:000002">
    <property type="entry name" value="Scavenger receptor cysteine-rich type 1 protein M130"/>
    <property type="match status" value="1"/>
</dbReference>
<keyword evidence="5" id="KW-0812">Transmembrane</keyword>
<dbReference type="GO" id="GO:0005886">
    <property type="term" value="C:plasma membrane"/>
    <property type="evidence" value="ECO:0007669"/>
    <property type="project" value="UniProtKB-SubCell"/>
</dbReference>
<dbReference type="SUPFAM" id="SSF56487">
    <property type="entry name" value="SRCR-like"/>
    <property type="match status" value="6"/>
</dbReference>
<evidence type="ECO:0000256" key="3">
    <source>
        <dbReference type="ARBA" id="ARBA00022475"/>
    </source>
</evidence>
<dbReference type="GO" id="GO:0005737">
    <property type="term" value="C:cytoplasm"/>
    <property type="evidence" value="ECO:0007669"/>
    <property type="project" value="UniProtKB-ARBA"/>
</dbReference>
<feature type="disulfide bond" evidence="12">
    <location>
        <begin position="93"/>
        <end position="103"/>
    </location>
</feature>
<evidence type="ECO:0000256" key="4">
    <source>
        <dbReference type="ARBA" id="ARBA00022525"/>
    </source>
</evidence>
<evidence type="ECO:0000256" key="12">
    <source>
        <dbReference type="PROSITE-ProRule" id="PRU00196"/>
    </source>
</evidence>
<protein>
    <recommendedName>
        <fullName evidence="15">SRCR domain-containing protein</fullName>
    </recommendedName>
</protein>
<evidence type="ECO:0000256" key="13">
    <source>
        <dbReference type="SAM" id="MobiDB-lite"/>
    </source>
</evidence>
<keyword evidence="9" id="KW-0472">Membrane</keyword>
<proteinExistence type="predicted"/>
<dbReference type="FunFam" id="3.10.250.10:FF:000009">
    <property type="entry name" value="WC1"/>
    <property type="match status" value="1"/>
</dbReference>
<dbReference type="PRINTS" id="PR00258">
    <property type="entry name" value="SPERACTRCPTR"/>
</dbReference>
<dbReference type="FunFam" id="3.10.250.10:FF:000004">
    <property type="entry name" value="Scavenger receptor cysteine-rich type 1 protein M130"/>
    <property type="match status" value="2"/>
</dbReference>
<name>A0A3M0JAR1_HIRRU</name>
<gene>
    <name evidence="16" type="ORF">DUI87_25503</name>
</gene>
<dbReference type="PROSITE" id="PS50287">
    <property type="entry name" value="SRCR_2"/>
    <property type="match status" value="6"/>
</dbReference>
<evidence type="ECO:0000256" key="5">
    <source>
        <dbReference type="ARBA" id="ARBA00022692"/>
    </source>
</evidence>
<feature type="disulfide bond" evidence="12">
    <location>
        <begin position="259"/>
        <end position="323"/>
    </location>
</feature>
<feature type="disulfide bond" evidence="12">
    <location>
        <begin position="406"/>
        <end position="416"/>
    </location>
</feature>
<dbReference type="GO" id="GO:0005576">
    <property type="term" value="C:extracellular region"/>
    <property type="evidence" value="ECO:0007669"/>
    <property type="project" value="UniProtKB-SubCell"/>
</dbReference>
<comment type="subcellular location">
    <subcellularLocation>
        <location evidence="1">Cell membrane</location>
        <topology evidence="1">Single-pass type I membrane protein</topology>
    </subcellularLocation>
    <subcellularLocation>
        <location evidence="2">Secreted</location>
    </subcellularLocation>
</comment>
<feature type="domain" description="SRCR" evidence="15">
    <location>
        <begin position="234"/>
        <end position="332"/>
    </location>
</feature>
<evidence type="ECO:0000256" key="10">
    <source>
        <dbReference type="ARBA" id="ARBA00023157"/>
    </source>
</evidence>
<dbReference type="AlphaFoldDB" id="A0A3M0JAR1"/>
<keyword evidence="8" id="KW-1133">Transmembrane helix</keyword>
<dbReference type="EMBL" id="QRBI01000154">
    <property type="protein sequence ID" value="RMB98025.1"/>
    <property type="molecule type" value="Genomic_DNA"/>
</dbReference>
<dbReference type="Gene3D" id="3.10.250.10">
    <property type="entry name" value="SRCR-like domain"/>
    <property type="match status" value="5"/>
</dbReference>
<dbReference type="OrthoDB" id="536948at2759"/>
<keyword evidence="4" id="KW-0964">Secreted</keyword>
<evidence type="ECO:0000256" key="1">
    <source>
        <dbReference type="ARBA" id="ARBA00004251"/>
    </source>
</evidence>
<feature type="domain" description="SRCR" evidence="15">
    <location>
        <begin position="129"/>
        <end position="231"/>
    </location>
</feature>
<evidence type="ECO:0000256" key="8">
    <source>
        <dbReference type="ARBA" id="ARBA00022989"/>
    </source>
</evidence>
<evidence type="ECO:0000256" key="14">
    <source>
        <dbReference type="SAM" id="SignalP"/>
    </source>
</evidence>
<feature type="region of interest" description="Disordered" evidence="13">
    <location>
        <begin position="658"/>
        <end position="687"/>
    </location>
</feature>
<evidence type="ECO:0000256" key="2">
    <source>
        <dbReference type="ARBA" id="ARBA00004613"/>
    </source>
</evidence>
<evidence type="ECO:0000256" key="9">
    <source>
        <dbReference type="ARBA" id="ARBA00023136"/>
    </source>
</evidence>
<dbReference type="Proteomes" id="UP000269221">
    <property type="component" value="Unassembled WGS sequence"/>
</dbReference>
<feature type="disulfide bond" evidence="12">
    <location>
        <begin position="303"/>
        <end position="313"/>
    </location>
</feature>
<comment type="caution">
    <text evidence="16">The sequence shown here is derived from an EMBL/GenBank/DDBJ whole genome shotgun (WGS) entry which is preliminary data.</text>
</comment>
<evidence type="ECO:0000256" key="7">
    <source>
        <dbReference type="ARBA" id="ARBA00022737"/>
    </source>
</evidence>
<keyword evidence="7" id="KW-0677">Repeat</keyword>
<feature type="disulfide bond" evidence="12">
    <location>
        <begin position="199"/>
        <end position="209"/>
    </location>
</feature>
<keyword evidence="3" id="KW-1003">Cell membrane</keyword>
<comment type="caution">
    <text evidence="12">Lacks conserved residue(s) required for the propagation of feature annotation.</text>
</comment>
<feature type="disulfide bond" evidence="12">
    <location>
        <begin position="362"/>
        <end position="426"/>
    </location>
</feature>
<feature type="domain" description="SRCR" evidence="15">
    <location>
        <begin position="22"/>
        <end position="124"/>
    </location>
</feature>
<sequence length="825" mass="86557">MGPAAALGLLLCVRLCAGSGELRLVGGGGRCAGRVELKHGGEWGSVCVFDFDRGARWAEVVCRQLGCGRVAKASAYAPFGQGTGPIWLQLFYCLGTEDALEDCPHFGWGRHYCGHDRDVGVTCTGAVELRLAGGGSPCAGRVEVKLQGRWGSVGDDSWDMEPAKVVCQQLGCGSASRAYFAREHFGAGDGLVSLAMVYCKGNEATLWDCWIGGWGPYNSSIHDFDTAVVCQGFSRLVGADGACSGHLEVRQGRAWVGVCEDQVDMKAAQVVCRELGCGAALAVPGSGRFAAGSGSLWDGGFQCNGTEPLLSACARRPPRSPGCSGPASVICSPYTGFRLGNSSSRCAGRVEAAVRGTWGSLCAAEWDLPDAHVLCRHLGCGRALSVPPGGSLGSGEGPLWPDAFGCSGSERHPGECPVVVLGKPPCAPGNAAAVNCSDTVESLRLVEGETRCNGWLEVAIDTKGWRRVPGELLIVQNFSNVCRKLDCGGLDKGDGINGTTYLKDLSSEEKAIMKKVIKTIEGMTTDLPIKATSYFDSDYVRSAPAHIPHGAAIVCSEQLSVRLAGERGRCRGFLEVSHNGTWGRVCANGTSPVTADIVCRRLGCGLRGWLSNVTARQPSRAWLAWVRCEDGARSLWGCPSAPWHLQSCGPAGDAHVNCEEDSDGTTETDTTPNTEAATSTGPGRGADAISNAVYEELDYTAMPEYQEVPSRPGSLLEGSLKKLPYYSGDSVEGSDTEAAPDPPARPEQGTPDGYDDVLDVPQEAPAAISGDISQGVAQHRWICVLPTGGICPPPSPPGATRDPSEQPPAHTDYDDVGSSALGTMP</sequence>
<feature type="domain" description="SRCR" evidence="15">
    <location>
        <begin position="443"/>
        <end position="488"/>
    </location>
</feature>
<keyword evidence="11" id="KW-0325">Glycoprotein</keyword>
<feature type="region of interest" description="Disordered" evidence="13">
    <location>
        <begin position="786"/>
        <end position="825"/>
    </location>
</feature>
<dbReference type="InterPro" id="IPR001190">
    <property type="entry name" value="SRCR"/>
</dbReference>
<feature type="disulfide bond" evidence="12">
    <location>
        <begin position="62"/>
        <end position="123"/>
    </location>
</feature>
<evidence type="ECO:0000256" key="11">
    <source>
        <dbReference type="ARBA" id="ARBA00023180"/>
    </source>
</evidence>
<evidence type="ECO:0000259" key="15">
    <source>
        <dbReference type="PROSITE" id="PS50287"/>
    </source>
</evidence>
<keyword evidence="6 14" id="KW-0732">Signal</keyword>
<evidence type="ECO:0000313" key="16">
    <source>
        <dbReference type="EMBL" id="RMB98025.1"/>
    </source>
</evidence>
<feature type="domain" description="SRCR" evidence="15">
    <location>
        <begin position="337"/>
        <end position="437"/>
    </location>
</feature>
<feature type="domain" description="SRCR" evidence="15">
    <location>
        <begin position="561"/>
        <end position="659"/>
    </location>
</feature>
<organism evidence="16 17">
    <name type="scientific">Hirundo rustica rustica</name>
    <dbReference type="NCBI Taxonomy" id="333673"/>
    <lineage>
        <taxon>Eukaryota</taxon>
        <taxon>Metazoa</taxon>
        <taxon>Chordata</taxon>
        <taxon>Craniata</taxon>
        <taxon>Vertebrata</taxon>
        <taxon>Euteleostomi</taxon>
        <taxon>Archelosauria</taxon>
        <taxon>Archosauria</taxon>
        <taxon>Dinosauria</taxon>
        <taxon>Saurischia</taxon>
        <taxon>Theropoda</taxon>
        <taxon>Coelurosauria</taxon>
        <taxon>Aves</taxon>
        <taxon>Neognathae</taxon>
        <taxon>Neoaves</taxon>
        <taxon>Telluraves</taxon>
        <taxon>Australaves</taxon>
        <taxon>Passeriformes</taxon>
        <taxon>Sylvioidea</taxon>
        <taxon>Hirundinidae</taxon>
        <taxon>Hirundo</taxon>
    </lineage>
</organism>
<dbReference type="PANTHER" id="PTHR19331">
    <property type="entry name" value="SCAVENGER RECEPTOR DOMAIN-CONTAINING"/>
    <property type="match status" value="1"/>
</dbReference>
<evidence type="ECO:0000256" key="6">
    <source>
        <dbReference type="ARBA" id="ARBA00022729"/>
    </source>
</evidence>
<feature type="chain" id="PRO_5018044308" description="SRCR domain-containing protein" evidence="14">
    <location>
        <begin position="19"/>
        <end position="825"/>
    </location>
</feature>
<dbReference type="InterPro" id="IPR036772">
    <property type="entry name" value="SRCR-like_dom_sf"/>
</dbReference>
<dbReference type="Pfam" id="PF00530">
    <property type="entry name" value="SRCR"/>
    <property type="match status" value="5"/>
</dbReference>
<keyword evidence="10 12" id="KW-1015">Disulfide bond</keyword>
<accession>A0A3M0JAR1</accession>
<feature type="compositionally biased region" description="Low complexity" evidence="13">
    <location>
        <begin position="667"/>
        <end position="681"/>
    </location>
</feature>
<dbReference type="FunFam" id="3.10.250.10:FF:000012">
    <property type="entry name" value="CD163 molecule like 1"/>
    <property type="match status" value="1"/>
</dbReference>